<dbReference type="Gene3D" id="1.10.12.10">
    <property type="entry name" value="Lyase 2-enoyl-coa Hydratase, Chain A, domain 2"/>
    <property type="match status" value="1"/>
</dbReference>
<dbReference type="InterPro" id="IPR050509">
    <property type="entry name" value="CoA-transferase_III"/>
</dbReference>
<dbReference type="SUPFAM" id="SSF89796">
    <property type="entry name" value="CoA-transferase family III (CaiB/BaiF)"/>
    <property type="match status" value="1"/>
</dbReference>
<dbReference type="Pfam" id="PF00378">
    <property type="entry name" value="ECH_1"/>
    <property type="match status" value="1"/>
</dbReference>
<feature type="region of interest" description="Disordered" evidence="2">
    <location>
        <begin position="263"/>
        <end position="306"/>
    </location>
</feature>
<evidence type="ECO:0000256" key="2">
    <source>
        <dbReference type="SAM" id="MobiDB-lite"/>
    </source>
</evidence>
<evidence type="ECO:0000313" key="4">
    <source>
        <dbReference type="Proteomes" id="UP001500689"/>
    </source>
</evidence>
<dbReference type="InterPro" id="IPR001753">
    <property type="entry name" value="Enoyl-CoA_hydra/iso"/>
</dbReference>
<dbReference type="EMBL" id="BAAAZN010000005">
    <property type="protein sequence ID" value="GAA3543293.1"/>
    <property type="molecule type" value="Genomic_DNA"/>
</dbReference>
<dbReference type="InterPro" id="IPR029045">
    <property type="entry name" value="ClpP/crotonase-like_dom_sf"/>
</dbReference>
<comment type="caution">
    <text evidence="3">The sequence shown here is derived from an EMBL/GenBank/DDBJ whole genome shotgun (WGS) entry which is preliminary data.</text>
</comment>
<dbReference type="Gene3D" id="3.30.1540.10">
    <property type="entry name" value="formyl-coa transferase, domain 3"/>
    <property type="match status" value="1"/>
</dbReference>
<evidence type="ECO:0000313" key="3">
    <source>
        <dbReference type="EMBL" id="GAA3543293.1"/>
    </source>
</evidence>
<dbReference type="InterPro" id="IPR003673">
    <property type="entry name" value="CoA-Trfase_fam_III"/>
</dbReference>
<sequence length="619" mass="65531">MPGALTGLRVLELAGIGPGPHAAMVLADLGADVVRVERPGSTARDALLRGRRSVFADLKSTEGHALVQRLAANADVLIEGYRPGVAERLGLGPHECLAANPGLVYGRMTGWGQQGPLAGRAGHDLNYLSLTGSLHAIGRPGERPVPPLNLVGDFGGGSMFLLTGILAALWERSHSGRGQVIDAAMVDGASVLTQMMWAMRGEGQWSDEQGTNLLDGGAPFYDTYECADGRYVAVGAIEPQFYAQLLTGLQLDAAELPGQNDRARWPQLRPASPKRSPPGHGSTGRRCSRARMRASPRCSPSPRRHTTRTWLPAALWWTWPARFSPPRRPGSPEPRRISPAQPRNPGRTSRRSSPTGKSERAAVRNPNVLTEQTGAVRRITWNRPDALNALDDGMLRTATEEVRAAAADRSVRVLLFAGSGRAFCAGADLTRVHPGEVGAETVDHANRLVEAIRAAPQPVVAAVHGPAVGVGCSIALAADLAVAAESAYFLLAFANVGLMPDGGASALLPAAIGRARAVRMAMLAERIDARTAESWGLIASAVSDEEFSGEIERVLAKLAAGPSAAYAQIKQALDATALSGLPGALARERAGQTALFETKDFAEGTAAFREKRTPRFRGE</sequence>
<dbReference type="Pfam" id="PF02515">
    <property type="entry name" value="CoA_transf_3"/>
    <property type="match status" value="1"/>
</dbReference>
<dbReference type="Gene3D" id="3.90.226.10">
    <property type="entry name" value="2-enoyl-CoA Hydratase, Chain A, domain 1"/>
    <property type="match status" value="1"/>
</dbReference>
<dbReference type="Proteomes" id="UP001500689">
    <property type="component" value="Unassembled WGS sequence"/>
</dbReference>
<dbReference type="PANTHER" id="PTHR48228">
    <property type="entry name" value="SUCCINYL-COA--D-CITRAMALATE COA-TRANSFERASE"/>
    <property type="match status" value="1"/>
</dbReference>
<gene>
    <name evidence="3" type="ORF">GCM10022222_28730</name>
</gene>
<feature type="region of interest" description="Disordered" evidence="2">
    <location>
        <begin position="322"/>
        <end position="370"/>
    </location>
</feature>
<dbReference type="PANTHER" id="PTHR48228:SF5">
    <property type="entry name" value="ALPHA-METHYLACYL-COA RACEMASE"/>
    <property type="match status" value="1"/>
</dbReference>
<organism evidence="3 4">
    <name type="scientific">Amycolatopsis ultiminotia</name>
    <dbReference type="NCBI Taxonomy" id="543629"/>
    <lineage>
        <taxon>Bacteria</taxon>
        <taxon>Bacillati</taxon>
        <taxon>Actinomycetota</taxon>
        <taxon>Actinomycetes</taxon>
        <taxon>Pseudonocardiales</taxon>
        <taxon>Pseudonocardiaceae</taxon>
        <taxon>Amycolatopsis</taxon>
    </lineage>
</organism>
<reference evidence="4" key="1">
    <citation type="journal article" date="2019" name="Int. J. Syst. Evol. Microbiol.">
        <title>The Global Catalogue of Microorganisms (GCM) 10K type strain sequencing project: providing services to taxonomists for standard genome sequencing and annotation.</title>
        <authorList>
            <consortium name="The Broad Institute Genomics Platform"/>
            <consortium name="The Broad Institute Genome Sequencing Center for Infectious Disease"/>
            <person name="Wu L."/>
            <person name="Ma J."/>
        </authorList>
    </citation>
    <scope>NUCLEOTIDE SEQUENCE [LARGE SCALE GENOMIC DNA]</scope>
    <source>
        <strain evidence="4">JCM 16898</strain>
    </source>
</reference>
<comment type="similarity">
    <text evidence="1">Belongs to the enoyl-CoA hydratase/isomerase family.</text>
</comment>
<dbReference type="CDD" id="cd06558">
    <property type="entry name" value="crotonase-like"/>
    <property type="match status" value="1"/>
</dbReference>
<evidence type="ECO:0000256" key="1">
    <source>
        <dbReference type="ARBA" id="ARBA00005254"/>
    </source>
</evidence>
<protein>
    <recommendedName>
        <fullName evidence="5">Enoyl-CoA hydratase</fullName>
    </recommendedName>
</protein>
<dbReference type="SUPFAM" id="SSF52096">
    <property type="entry name" value="ClpP/crotonase"/>
    <property type="match status" value="1"/>
</dbReference>
<dbReference type="Gene3D" id="3.40.50.10540">
    <property type="entry name" value="Crotonobetainyl-coa:carnitine coa-transferase, domain 1"/>
    <property type="match status" value="1"/>
</dbReference>
<dbReference type="InterPro" id="IPR014748">
    <property type="entry name" value="Enoyl-CoA_hydra_C"/>
</dbReference>
<dbReference type="InterPro" id="IPR023606">
    <property type="entry name" value="CoA-Trfase_III_dom_1_sf"/>
</dbReference>
<accession>A0ABP6W2R4</accession>
<evidence type="ECO:0008006" key="5">
    <source>
        <dbReference type="Google" id="ProtNLM"/>
    </source>
</evidence>
<keyword evidence="4" id="KW-1185">Reference proteome</keyword>
<dbReference type="InterPro" id="IPR044855">
    <property type="entry name" value="CoA-Trfase_III_dom3_sf"/>
</dbReference>
<proteinExistence type="inferred from homology"/>
<name>A0ABP6W2R4_9PSEU</name>